<feature type="transmembrane region" description="Helical" evidence="6">
    <location>
        <begin position="204"/>
        <end position="229"/>
    </location>
</feature>
<evidence type="ECO:0000256" key="3">
    <source>
        <dbReference type="ARBA" id="ARBA00022692"/>
    </source>
</evidence>
<comment type="caution">
    <text evidence="7">The sequence shown here is derived from an EMBL/GenBank/DDBJ whole genome shotgun (WGS) entry which is preliminary data.</text>
</comment>
<evidence type="ECO:0000256" key="5">
    <source>
        <dbReference type="ARBA" id="ARBA00023136"/>
    </source>
</evidence>
<feature type="transmembrane region" description="Helical" evidence="6">
    <location>
        <begin position="241"/>
        <end position="259"/>
    </location>
</feature>
<keyword evidence="5 6" id="KW-0472">Membrane</keyword>
<feature type="transmembrane region" description="Helical" evidence="6">
    <location>
        <begin position="143"/>
        <end position="166"/>
    </location>
</feature>
<dbReference type="RefSeq" id="WP_171319671.1">
    <property type="nucleotide sequence ID" value="NZ_JABFCY010000024.1"/>
</dbReference>
<gene>
    <name evidence="7" type="ORF">HKX02_24425</name>
</gene>
<dbReference type="GO" id="GO:0030255">
    <property type="term" value="P:protein secretion by the type IV secretion system"/>
    <property type="evidence" value="ECO:0007669"/>
    <property type="project" value="InterPro"/>
</dbReference>
<organism evidence="7 8">
    <name type="scientific">Ochrobactrum soli</name>
    <dbReference type="NCBI Taxonomy" id="2448455"/>
    <lineage>
        <taxon>Bacteria</taxon>
        <taxon>Pseudomonadati</taxon>
        <taxon>Pseudomonadota</taxon>
        <taxon>Alphaproteobacteria</taxon>
        <taxon>Hyphomicrobiales</taxon>
        <taxon>Brucellaceae</taxon>
        <taxon>Brucella/Ochrobactrum group</taxon>
        <taxon>Ochrobactrum</taxon>
    </lineage>
</organism>
<comment type="similarity">
    <text evidence="2">Belongs to the TrbL/VirB6 family.</text>
</comment>
<feature type="transmembrane region" description="Helical" evidence="6">
    <location>
        <begin position="265"/>
        <end position="287"/>
    </location>
</feature>
<dbReference type="Proteomes" id="UP000574931">
    <property type="component" value="Unassembled WGS sequence"/>
</dbReference>
<feature type="transmembrane region" description="Helical" evidence="6">
    <location>
        <begin position="61"/>
        <end position="79"/>
    </location>
</feature>
<evidence type="ECO:0000256" key="1">
    <source>
        <dbReference type="ARBA" id="ARBA00004141"/>
    </source>
</evidence>
<evidence type="ECO:0000256" key="2">
    <source>
        <dbReference type="ARBA" id="ARBA00007802"/>
    </source>
</evidence>
<keyword evidence="3 6" id="KW-0812">Transmembrane</keyword>
<comment type="subcellular location">
    <subcellularLocation>
        <location evidence="1">Membrane</location>
        <topology evidence="1">Multi-pass membrane protein</topology>
    </subcellularLocation>
</comment>
<feature type="transmembrane region" description="Helical" evidence="6">
    <location>
        <begin position="34"/>
        <end position="54"/>
    </location>
</feature>
<evidence type="ECO:0000313" key="8">
    <source>
        <dbReference type="Proteomes" id="UP000574931"/>
    </source>
</evidence>
<dbReference type="Pfam" id="PF04610">
    <property type="entry name" value="TrbL"/>
    <property type="match status" value="1"/>
</dbReference>
<dbReference type="EMBL" id="JABFCY010000024">
    <property type="protein sequence ID" value="NNU63378.1"/>
    <property type="molecule type" value="Genomic_DNA"/>
</dbReference>
<keyword evidence="4 6" id="KW-1133">Transmembrane helix</keyword>
<keyword evidence="8" id="KW-1185">Reference proteome</keyword>
<reference evidence="7 8" key="1">
    <citation type="submission" date="2020-05" db="EMBL/GenBank/DDBJ databases">
        <title>Draft Genome Sequence of Ochrobactrum soli Isolated from Stable Fly Gut.</title>
        <authorList>
            <person name="Pileggi M.T."/>
            <person name="Vazhakkala L.J."/>
            <person name="Wong C.N."/>
        </authorList>
    </citation>
    <scope>NUCLEOTIDE SEQUENCE [LARGE SCALE GENOMIC DNA]</scope>
    <source>
        <strain evidence="7 8">MTP-C0764</strain>
    </source>
</reference>
<dbReference type="GO" id="GO:0016020">
    <property type="term" value="C:membrane"/>
    <property type="evidence" value="ECO:0007669"/>
    <property type="project" value="UniProtKB-SubCell"/>
</dbReference>
<protein>
    <submittedName>
        <fullName evidence="7">Type IV secretion system protein</fullName>
    </submittedName>
</protein>
<dbReference type="AlphaFoldDB" id="A0A849KXI2"/>
<name>A0A849KXI2_9HYPH</name>
<evidence type="ECO:0000313" key="7">
    <source>
        <dbReference type="EMBL" id="NNU63378.1"/>
    </source>
</evidence>
<accession>A0A849KXI2</accession>
<evidence type="ECO:0000256" key="4">
    <source>
        <dbReference type="ARBA" id="ARBA00022989"/>
    </source>
</evidence>
<dbReference type="InterPro" id="IPR007688">
    <property type="entry name" value="Conjugal_tfr_TrbL/VirB6"/>
</dbReference>
<sequence>MGLAADIVTDFIDPIDKFITSGVSNLAGELKGPLIAGAALYLVVFGILILLGYVRAPLQDFVVNALKIAFIVALVTQVGNYNYYVKDLFFTQLPEGINSALGKVPGTSFNAAEISNGAAFDRVVDQILSIGKTMAQEGSWRNIYPIFVSIFYTVVAMLVIMVLLAIVLFAKVALALVLVVGPIFICLLLFRVTQPFFSSWLAAAANFVLLQVLVMATITLLVSIINNYLTSASGQNPGAQIIMAWRMLGLFALSLYLALQLPDIAARISGGGLALGGGIISGAARALTKIPSLARGMNFGRAAGGTISKG</sequence>
<evidence type="ECO:0000256" key="6">
    <source>
        <dbReference type="SAM" id="Phobius"/>
    </source>
</evidence>
<proteinExistence type="inferred from homology"/>
<feature type="transmembrane region" description="Helical" evidence="6">
    <location>
        <begin position="173"/>
        <end position="192"/>
    </location>
</feature>